<feature type="signal peptide" evidence="5">
    <location>
        <begin position="1"/>
        <end position="21"/>
    </location>
</feature>
<dbReference type="GO" id="GO:0031012">
    <property type="term" value="C:extracellular matrix"/>
    <property type="evidence" value="ECO:0007669"/>
    <property type="project" value="TreeGrafter"/>
</dbReference>
<proteinExistence type="predicted"/>
<dbReference type="InterPro" id="IPR050328">
    <property type="entry name" value="Dev_Immune_Receptor"/>
</dbReference>
<dbReference type="AlphaFoldDB" id="A0A1B6D2I3"/>
<evidence type="ECO:0008006" key="7">
    <source>
        <dbReference type="Google" id="ProtNLM"/>
    </source>
</evidence>
<dbReference type="PANTHER" id="PTHR24373">
    <property type="entry name" value="SLIT RELATED LEUCINE-RICH REPEAT NEURONAL PROTEIN"/>
    <property type="match status" value="1"/>
</dbReference>
<keyword evidence="2 5" id="KW-0732">Signal</keyword>
<keyword evidence="3" id="KW-0677">Repeat</keyword>
<dbReference type="PRINTS" id="PR00019">
    <property type="entry name" value="LEURICHRPT"/>
</dbReference>
<keyword evidence="4" id="KW-0472">Membrane</keyword>
<dbReference type="EMBL" id="GEDC01017379">
    <property type="protein sequence ID" value="JAS19919.1"/>
    <property type="molecule type" value="Transcribed_RNA"/>
</dbReference>
<dbReference type="PROSITE" id="PS51450">
    <property type="entry name" value="LRR"/>
    <property type="match status" value="2"/>
</dbReference>
<dbReference type="Pfam" id="PF13855">
    <property type="entry name" value="LRR_8"/>
    <property type="match status" value="1"/>
</dbReference>
<sequence>MNNKNYRIFFAILSILPIVKPFTEIKCPTEICKCMRINNTENSAAECSDMITEVPHNIISLKIIKNDLNLTSQTLYSSQNVLFLDISGCNLSEIKKDTFSIMKNLQVLNLSNNKLTSLAFEQNLHSLTELYLDHNDLTSINDELLNLTQLRILSVSHNKLISFPSNLPRSLRFINMSFNDIAHTIQNPQFDGEILDLKRNQIECIASQGWNMINLKVLRLGDKVKTILIDATDETIGLTEFLSSARNWIERPKMDGATQNILKKMLKLTFLTLDYYLIEDLKFLQPMEELNKLILSYIKVDKIDSLEGFDKLQKLNHLDLEGSKELTSLILDNIKSLPIDESLTYLGLRNTELKQLHLQQMPGSFFIYGTLHPDIKLDLQDNILQCDINICWIFLQMKESHLIKPKFTFCTDVENKKSNKIRPLLENGLRSRCLETQFRTTYHKATTEQNIKYKQPFNKNKTTTTDIIVLVIITFLIVLLILIVCLTILYLYLRFKKMHMFLPTSNLIQATRLQEIDHSTEDIHQGQV</sequence>
<gene>
    <name evidence="6" type="ORF">g.5060</name>
</gene>
<keyword evidence="1" id="KW-0433">Leucine-rich repeat</keyword>
<dbReference type="PANTHER" id="PTHR24373:SF370">
    <property type="entry name" value="FISH-LIPS, ISOFORM E"/>
    <property type="match status" value="1"/>
</dbReference>
<dbReference type="Gene3D" id="3.80.10.10">
    <property type="entry name" value="Ribonuclease Inhibitor"/>
    <property type="match status" value="2"/>
</dbReference>
<dbReference type="InterPro" id="IPR003591">
    <property type="entry name" value="Leu-rich_rpt_typical-subtyp"/>
</dbReference>
<feature type="chain" id="PRO_5008581018" description="LRRCT domain-containing protein" evidence="5">
    <location>
        <begin position="22"/>
        <end position="528"/>
    </location>
</feature>
<evidence type="ECO:0000256" key="4">
    <source>
        <dbReference type="SAM" id="Phobius"/>
    </source>
</evidence>
<dbReference type="InterPro" id="IPR001611">
    <property type="entry name" value="Leu-rich_rpt"/>
</dbReference>
<name>A0A1B6D2I3_9HEMI</name>
<keyword evidence="4" id="KW-0812">Transmembrane</keyword>
<dbReference type="GO" id="GO:0005615">
    <property type="term" value="C:extracellular space"/>
    <property type="evidence" value="ECO:0007669"/>
    <property type="project" value="TreeGrafter"/>
</dbReference>
<accession>A0A1B6D2I3</accession>
<protein>
    <recommendedName>
        <fullName evidence="7">LRRCT domain-containing protein</fullName>
    </recommendedName>
</protein>
<evidence type="ECO:0000313" key="6">
    <source>
        <dbReference type="EMBL" id="JAS19919.1"/>
    </source>
</evidence>
<dbReference type="SUPFAM" id="SSF52058">
    <property type="entry name" value="L domain-like"/>
    <property type="match status" value="1"/>
</dbReference>
<feature type="transmembrane region" description="Helical" evidence="4">
    <location>
        <begin position="467"/>
        <end position="493"/>
    </location>
</feature>
<evidence type="ECO:0000256" key="2">
    <source>
        <dbReference type="ARBA" id="ARBA00022729"/>
    </source>
</evidence>
<evidence type="ECO:0000256" key="5">
    <source>
        <dbReference type="SAM" id="SignalP"/>
    </source>
</evidence>
<evidence type="ECO:0000256" key="3">
    <source>
        <dbReference type="ARBA" id="ARBA00022737"/>
    </source>
</evidence>
<evidence type="ECO:0000256" key="1">
    <source>
        <dbReference type="ARBA" id="ARBA00022614"/>
    </source>
</evidence>
<reference evidence="6" key="1">
    <citation type="submission" date="2015-12" db="EMBL/GenBank/DDBJ databases">
        <title>De novo transcriptome assembly of four potential Pierce s Disease insect vectors from Arizona vineyards.</title>
        <authorList>
            <person name="Tassone E.E."/>
        </authorList>
    </citation>
    <scope>NUCLEOTIDE SEQUENCE</scope>
</reference>
<dbReference type="SMART" id="SM00369">
    <property type="entry name" value="LRR_TYP"/>
    <property type="match status" value="3"/>
</dbReference>
<dbReference type="InterPro" id="IPR032675">
    <property type="entry name" value="LRR_dom_sf"/>
</dbReference>
<organism evidence="6">
    <name type="scientific">Clastoptera arizonana</name>
    <name type="common">Arizona spittle bug</name>
    <dbReference type="NCBI Taxonomy" id="38151"/>
    <lineage>
        <taxon>Eukaryota</taxon>
        <taxon>Metazoa</taxon>
        <taxon>Ecdysozoa</taxon>
        <taxon>Arthropoda</taxon>
        <taxon>Hexapoda</taxon>
        <taxon>Insecta</taxon>
        <taxon>Pterygota</taxon>
        <taxon>Neoptera</taxon>
        <taxon>Paraneoptera</taxon>
        <taxon>Hemiptera</taxon>
        <taxon>Auchenorrhyncha</taxon>
        <taxon>Cercopoidea</taxon>
        <taxon>Clastopteridae</taxon>
        <taxon>Clastoptera</taxon>
    </lineage>
</organism>
<keyword evidence="4" id="KW-1133">Transmembrane helix</keyword>